<dbReference type="EMBL" id="OU892280">
    <property type="protein sequence ID" value="CAG9767787.1"/>
    <property type="molecule type" value="Genomic_DNA"/>
</dbReference>
<evidence type="ECO:0008006" key="6">
    <source>
        <dbReference type="Google" id="ProtNLM"/>
    </source>
</evidence>
<feature type="signal peptide" evidence="3">
    <location>
        <begin position="1"/>
        <end position="22"/>
    </location>
</feature>
<dbReference type="SUPFAM" id="SSF50814">
    <property type="entry name" value="Lipocalins"/>
    <property type="match status" value="1"/>
</dbReference>
<protein>
    <recommendedName>
        <fullName evidence="6">Apolipoprotein D</fullName>
    </recommendedName>
</protein>
<keyword evidence="1" id="KW-1015">Disulfide bond</keyword>
<dbReference type="GO" id="GO:0000302">
    <property type="term" value="P:response to reactive oxygen species"/>
    <property type="evidence" value="ECO:0007669"/>
    <property type="project" value="TreeGrafter"/>
</dbReference>
<dbReference type="GO" id="GO:0005737">
    <property type="term" value="C:cytoplasm"/>
    <property type="evidence" value="ECO:0007669"/>
    <property type="project" value="TreeGrafter"/>
</dbReference>
<gene>
    <name evidence="4" type="ORF">CEUTPL_LOCUS8343</name>
</gene>
<reference evidence="4" key="1">
    <citation type="submission" date="2022-01" db="EMBL/GenBank/DDBJ databases">
        <authorList>
            <person name="King R."/>
        </authorList>
    </citation>
    <scope>NUCLEOTIDE SEQUENCE</scope>
</reference>
<evidence type="ECO:0000313" key="5">
    <source>
        <dbReference type="Proteomes" id="UP001152799"/>
    </source>
</evidence>
<keyword evidence="3" id="KW-0732">Signal</keyword>
<name>A0A9N9QP63_9CUCU</name>
<evidence type="ECO:0000313" key="4">
    <source>
        <dbReference type="EMBL" id="CAG9767787.1"/>
    </source>
</evidence>
<dbReference type="PRINTS" id="PR01273">
    <property type="entry name" value="INVTBRTCOLOR"/>
</dbReference>
<evidence type="ECO:0000256" key="3">
    <source>
        <dbReference type="SAM" id="SignalP"/>
    </source>
</evidence>
<dbReference type="PANTHER" id="PTHR10612:SF49">
    <property type="entry name" value="APOLIPOPROTEIN D-LIKE PROTEIN"/>
    <property type="match status" value="1"/>
</dbReference>
<sequence length="269" mass="30218">MFWQNAFLAGVLLVTIVKDVEMHSYHLGVCPAIEPQTDFNMDRMLGIWYVIEKTSTASSCITYNFTKTDEPGEYQIEQVSQHFLLALTPLKHGYHYTGTLRVPDRAIPSKMTVSFPLSVAGKSSFTVFMTDYETYAGIFTCQKLTFAHRQSATILSRTRSLDKMYLDKIRSRLSNAQIDPFELSLISQNECPRNLTAGYNININDETISAKAAAGVIRKAGEKIGDGVEYIAGKTQDVYHKISDKAEDTTGRIRSEASRSMDKDAEWLP</sequence>
<dbReference type="GO" id="GO:0031409">
    <property type="term" value="F:pigment binding"/>
    <property type="evidence" value="ECO:0007669"/>
    <property type="project" value="InterPro"/>
</dbReference>
<evidence type="ECO:0000256" key="1">
    <source>
        <dbReference type="ARBA" id="ARBA00023157"/>
    </source>
</evidence>
<feature type="region of interest" description="Disordered" evidence="2">
    <location>
        <begin position="244"/>
        <end position="269"/>
    </location>
</feature>
<dbReference type="PANTHER" id="PTHR10612">
    <property type="entry name" value="APOLIPOPROTEIN D"/>
    <property type="match status" value="1"/>
</dbReference>
<dbReference type="InterPro" id="IPR003057">
    <property type="entry name" value="Invtbrt_color"/>
</dbReference>
<dbReference type="Gene3D" id="2.40.128.20">
    <property type="match status" value="1"/>
</dbReference>
<accession>A0A9N9QP63</accession>
<evidence type="ECO:0000256" key="2">
    <source>
        <dbReference type="SAM" id="MobiDB-lite"/>
    </source>
</evidence>
<dbReference type="AlphaFoldDB" id="A0A9N9QP63"/>
<dbReference type="InterPro" id="IPR012674">
    <property type="entry name" value="Calycin"/>
</dbReference>
<dbReference type="Proteomes" id="UP001152799">
    <property type="component" value="Chromosome 4"/>
</dbReference>
<proteinExistence type="predicted"/>
<dbReference type="OrthoDB" id="6728016at2759"/>
<keyword evidence="5" id="KW-1185">Reference proteome</keyword>
<organism evidence="4 5">
    <name type="scientific">Ceutorhynchus assimilis</name>
    <name type="common">cabbage seed weevil</name>
    <dbReference type="NCBI Taxonomy" id="467358"/>
    <lineage>
        <taxon>Eukaryota</taxon>
        <taxon>Metazoa</taxon>
        <taxon>Ecdysozoa</taxon>
        <taxon>Arthropoda</taxon>
        <taxon>Hexapoda</taxon>
        <taxon>Insecta</taxon>
        <taxon>Pterygota</taxon>
        <taxon>Neoptera</taxon>
        <taxon>Endopterygota</taxon>
        <taxon>Coleoptera</taxon>
        <taxon>Polyphaga</taxon>
        <taxon>Cucujiformia</taxon>
        <taxon>Curculionidae</taxon>
        <taxon>Ceutorhynchinae</taxon>
        <taxon>Ceutorhynchus</taxon>
    </lineage>
</organism>
<dbReference type="GO" id="GO:0006629">
    <property type="term" value="P:lipid metabolic process"/>
    <property type="evidence" value="ECO:0007669"/>
    <property type="project" value="TreeGrafter"/>
</dbReference>
<feature type="chain" id="PRO_5040292688" description="Apolipoprotein D" evidence="3">
    <location>
        <begin position="23"/>
        <end position="269"/>
    </location>
</feature>